<sequence length="158" mass="18361">MQVKGGNNEMKICFVTSSGGHLTHLIQLKEWWKDKERFWVTFDKEDSRSILNGERKYWCYFPTNRNIKNLIKNTFLSIKVLIKEKPDLIISTGAAPAIPFFYIGKLLGAKVVYIEVYDRIDKPTITGKIVHPISDLFILQWEEQKKFYSKGQVLGGIF</sequence>
<dbReference type="Gene3D" id="3.40.50.2000">
    <property type="entry name" value="Glycogen Phosphorylase B"/>
    <property type="match status" value="1"/>
</dbReference>
<proteinExistence type="predicted"/>
<gene>
    <name evidence="6" type="ORF">Cspa_c11800</name>
</gene>
<name>M1MJC9_9CLOT</name>
<accession>M1MJC9</accession>
<dbReference type="SUPFAM" id="SSF53756">
    <property type="entry name" value="UDP-Glycosyltransferase/glycogen phosphorylase"/>
    <property type="match status" value="1"/>
</dbReference>
<organism evidence="6 7">
    <name type="scientific">Clostridium saccharoperbutylacetonicum N1-4(HMT)</name>
    <dbReference type="NCBI Taxonomy" id="931276"/>
    <lineage>
        <taxon>Bacteria</taxon>
        <taxon>Bacillati</taxon>
        <taxon>Bacillota</taxon>
        <taxon>Clostridia</taxon>
        <taxon>Eubacteriales</taxon>
        <taxon>Clostridiaceae</taxon>
        <taxon>Clostridium</taxon>
    </lineage>
</organism>
<dbReference type="Proteomes" id="UP000011728">
    <property type="component" value="Chromosome"/>
</dbReference>
<dbReference type="Pfam" id="PF08660">
    <property type="entry name" value="Alg14"/>
    <property type="match status" value="1"/>
</dbReference>
<evidence type="ECO:0000313" key="6">
    <source>
        <dbReference type="EMBL" id="AGF54956.1"/>
    </source>
</evidence>
<evidence type="ECO:0000313" key="7">
    <source>
        <dbReference type="Proteomes" id="UP000011728"/>
    </source>
</evidence>
<protein>
    <submittedName>
        <fullName evidence="6">UDP-N-acetylglucosamine:LPS N-acetylglucosamine transferase</fullName>
    </submittedName>
</protein>
<evidence type="ECO:0000256" key="1">
    <source>
        <dbReference type="ARBA" id="ARBA00004389"/>
    </source>
</evidence>
<keyword evidence="6" id="KW-0808">Transferase</keyword>
<evidence type="ECO:0000256" key="4">
    <source>
        <dbReference type="ARBA" id="ARBA00022989"/>
    </source>
</evidence>
<dbReference type="eggNOG" id="COG0707">
    <property type="taxonomic scope" value="Bacteria"/>
</dbReference>
<dbReference type="STRING" id="36745.CLSAP_11870"/>
<dbReference type="GO" id="GO:0006488">
    <property type="term" value="P:dolichol-linked oligosaccharide biosynthetic process"/>
    <property type="evidence" value="ECO:0007669"/>
    <property type="project" value="InterPro"/>
</dbReference>
<comment type="subcellular location">
    <subcellularLocation>
        <location evidence="1">Endoplasmic reticulum membrane</location>
        <topology evidence="1">Single-pass membrane protein</topology>
    </subcellularLocation>
</comment>
<dbReference type="InterPro" id="IPR013969">
    <property type="entry name" value="Oligosacch_biosynth_Alg14"/>
</dbReference>
<dbReference type="HOGENOM" id="CLU_064541_3_0_9"/>
<evidence type="ECO:0000256" key="3">
    <source>
        <dbReference type="ARBA" id="ARBA00022824"/>
    </source>
</evidence>
<dbReference type="NCBIfam" id="NF041549">
    <property type="entry name" value="PssD"/>
    <property type="match status" value="1"/>
</dbReference>
<keyword evidence="4" id="KW-1133">Transmembrane helix</keyword>
<dbReference type="PANTHER" id="PTHR12154">
    <property type="entry name" value="GLYCOSYL TRANSFERASE-RELATED"/>
    <property type="match status" value="1"/>
</dbReference>
<dbReference type="PATRIC" id="fig|931276.5.peg.1137"/>
<keyword evidence="3" id="KW-0256">Endoplasmic reticulum</keyword>
<keyword evidence="5" id="KW-0472">Membrane</keyword>
<dbReference type="GO" id="GO:0004577">
    <property type="term" value="F:N-acetylglucosaminyldiphosphodolichol N-acetylglucosaminyltransferase activity"/>
    <property type="evidence" value="ECO:0007669"/>
    <property type="project" value="TreeGrafter"/>
</dbReference>
<reference evidence="6 7" key="1">
    <citation type="submission" date="2013-02" db="EMBL/GenBank/DDBJ databases">
        <title>Genome sequence of Clostridium saccharoperbutylacetonicum N1-4(HMT).</title>
        <authorList>
            <person name="Poehlein A."/>
            <person name="Daniel R."/>
        </authorList>
    </citation>
    <scope>NUCLEOTIDE SEQUENCE [LARGE SCALE GENOMIC DNA]</scope>
    <source>
        <strain evidence="7">N1-4(HMT)</strain>
    </source>
</reference>
<evidence type="ECO:0000256" key="5">
    <source>
        <dbReference type="ARBA" id="ARBA00023136"/>
    </source>
</evidence>
<keyword evidence="2" id="KW-0812">Transmembrane</keyword>
<keyword evidence="7" id="KW-1185">Reference proteome</keyword>
<dbReference type="AlphaFoldDB" id="M1MJC9"/>
<dbReference type="KEGG" id="csr:Cspa_c11800"/>
<dbReference type="PANTHER" id="PTHR12154:SF4">
    <property type="entry name" value="UDP-N-ACETYLGLUCOSAMINE TRANSFERASE SUBUNIT ALG14 HOMOLOG"/>
    <property type="match status" value="1"/>
</dbReference>
<dbReference type="EMBL" id="CP004121">
    <property type="protein sequence ID" value="AGF54956.1"/>
    <property type="molecule type" value="Genomic_DNA"/>
</dbReference>
<evidence type="ECO:0000256" key="2">
    <source>
        <dbReference type="ARBA" id="ARBA00022692"/>
    </source>
</evidence>